<keyword evidence="2 5" id="KW-0547">Nucleotide-binding</keyword>
<evidence type="ECO:0000256" key="2">
    <source>
        <dbReference type="ARBA" id="ARBA00022741"/>
    </source>
</evidence>
<dbReference type="AlphaFoldDB" id="A0A5C5ZX85"/>
<dbReference type="SUPFAM" id="SSF56436">
    <property type="entry name" value="C-type lectin-like"/>
    <property type="match status" value="1"/>
</dbReference>
<dbReference type="SUPFAM" id="SSF56112">
    <property type="entry name" value="Protein kinase-like (PK-like)"/>
    <property type="match status" value="1"/>
</dbReference>
<dbReference type="SMART" id="SM00220">
    <property type="entry name" value="S_TKc"/>
    <property type="match status" value="1"/>
</dbReference>
<dbReference type="InterPro" id="IPR042095">
    <property type="entry name" value="SUMF_sf"/>
</dbReference>
<dbReference type="PROSITE" id="PS00107">
    <property type="entry name" value="PROTEIN_KINASE_ATP"/>
    <property type="match status" value="1"/>
</dbReference>
<organism evidence="7 8">
    <name type="scientific">Stieleria varia</name>
    <dbReference type="NCBI Taxonomy" id="2528005"/>
    <lineage>
        <taxon>Bacteria</taxon>
        <taxon>Pseudomonadati</taxon>
        <taxon>Planctomycetota</taxon>
        <taxon>Planctomycetia</taxon>
        <taxon>Pirellulales</taxon>
        <taxon>Pirellulaceae</taxon>
        <taxon>Stieleria</taxon>
    </lineage>
</organism>
<dbReference type="Gene3D" id="3.90.1580.10">
    <property type="entry name" value="paralog of FGE (formylglycine-generating enzyme)"/>
    <property type="match status" value="1"/>
</dbReference>
<evidence type="ECO:0000256" key="3">
    <source>
        <dbReference type="ARBA" id="ARBA00022777"/>
    </source>
</evidence>
<dbReference type="InterPro" id="IPR011009">
    <property type="entry name" value="Kinase-like_dom_sf"/>
</dbReference>
<dbReference type="Pfam" id="PF03781">
    <property type="entry name" value="FGE-sulfatase"/>
    <property type="match status" value="1"/>
</dbReference>
<dbReference type="SUPFAM" id="SSF52047">
    <property type="entry name" value="RNI-like"/>
    <property type="match status" value="1"/>
</dbReference>
<dbReference type="Gene3D" id="3.30.200.20">
    <property type="entry name" value="Phosphorylase Kinase, domain 1"/>
    <property type="match status" value="1"/>
</dbReference>
<evidence type="ECO:0000256" key="5">
    <source>
        <dbReference type="PROSITE-ProRule" id="PRU10141"/>
    </source>
</evidence>
<dbReference type="EC" id="2.7.11.1" evidence="7"/>
<keyword evidence="3 7" id="KW-0418">Kinase</keyword>
<dbReference type="Pfam" id="PF00069">
    <property type="entry name" value="Pkinase"/>
    <property type="match status" value="1"/>
</dbReference>
<dbReference type="GO" id="GO:0004674">
    <property type="term" value="F:protein serine/threonine kinase activity"/>
    <property type="evidence" value="ECO:0007669"/>
    <property type="project" value="UniProtKB-EC"/>
</dbReference>
<dbReference type="Gene3D" id="1.10.510.10">
    <property type="entry name" value="Transferase(Phosphotransferase) domain 1"/>
    <property type="match status" value="1"/>
</dbReference>
<comment type="caution">
    <text evidence="7">The sequence shown here is derived from an EMBL/GenBank/DDBJ whole genome shotgun (WGS) entry which is preliminary data.</text>
</comment>
<proteinExistence type="predicted"/>
<reference evidence="7 8" key="1">
    <citation type="submission" date="2019-02" db="EMBL/GenBank/DDBJ databases">
        <title>Deep-cultivation of Planctomycetes and their phenomic and genomic characterization uncovers novel biology.</title>
        <authorList>
            <person name="Wiegand S."/>
            <person name="Jogler M."/>
            <person name="Boedeker C."/>
            <person name="Pinto D."/>
            <person name="Vollmers J."/>
            <person name="Rivas-Marin E."/>
            <person name="Kohn T."/>
            <person name="Peeters S.H."/>
            <person name="Heuer A."/>
            <person name="Rast P."/>
            <person name="Oberbeckmann S."/>
            <person name="Bunk B."/>
            <person name="Jeske O."/>
            <person name="Meyerdierks A."/>
            <person name="Storesund J.E."/>
            <person name="Kallscheuer N."/>
            <person name="Luecker S."/>
            <person name="Lage O.M."/>
            <person name="Pohl T."/>
            <person name="Merkel B.J."/>
            <person name="Hornburger P."/>
            <person name="Mueller R.-W."/>
            <person name="Bruemmer F."/>
            <person name="Labrenz M."/>
            <person name="Spormann A.M."/>
            <person name="Op Den Camp H."/>
            <person name="Overmann J."/>
            <person name="Amann R."/>
            <person name="Jetten M.S.M."/>
            <person name="Mascher T."/>
            <person name="Medema M.H."/>
            <person name="Devos D.P."/>
            <person name="Kaster A.-K."/>
            <person name="Ovreas L."/>
            <person name="Rohde M."/>
            <person name="Galperin M.Y."/>
            <person name="Jogler C."/>
        </authorList>
    </citation>
    <scope>NUCLEOTIDE SEQUENCE [LARGE SCALE GENOMIC DNA]</scope>
    <source>
        <strain evidence="7 8">Pla52n</strain>
    </source>
</reference>
<keyword evidence="8" id="KW-1185">Reference proteome</keyword>
<dbReference type="InterPro" id="IPR000719">
    <property type="entry name" value="Prot_kinase_dom"/>
</dbReference>
<dbReference type="PROSITE" id="PS00108">
    <property type="entry name" value="PROTEIN_KINASE_ST"/>
    <property type="match status" value="1"/>
</dbReference>
<dbReference type="InterPro" id="IPR008271">
    <property type="entry name" value="Ser/Thr_kinase_AS"/>
</dbReference>
<dbReference type="Proteomes" id="UP000320176">
    <property type="component" value="Unassembled WGS sequence"/>
</dbReference>
<dbReference type="PROSITE" id="PS50011">
    <property type="entry name" value="PROTEIN_KINASE_DOM"/>
    <property type="match status" value="1"/>
</dbReference>
<keyword evidence="4 5" id="KW-0067">ATP-binding</keyword>
<sequence>MKKTPKNTCPPLAELERYAVGDLRDDDTTRVSTHLDECIPCGETVDSFHDSSDTFFDAFRNLDPQIEFLEEPELIQGIDRLRSSMPRASASETPGPDVSKQLADFPDRSTMASSVRGGRETVETPLDRSRQLGPYQIVAKLGQGGMGAVYKAIHTHLGKTVAIKVLSSTRVDDRQAIERFKREMKAIGRVQHPNVVIAYDGGQIGNEYFIVMEYVEGVDISKLVRRHGKLPSAVACEIIRQAAIGLQHAHEMGLIHRDIKPSNLILDRAGVVKVLDLGLARIESDLSSASVKKQTGQELTATGNAMGTFGYMSPEQALDSSRIDQRADLYSLGATLYKLLAGTLPFPTEKFDTTGKMLVAIATHEPPSLRTARPELPIELIRLVDQMLAKEAGDRVETAAEFSIRLTPFAGLDLAGLADCTAGQLPSSLVGESPKSTVDDNAVATLTKSGFTKIGKATLALVTLLFVFSTLAQVFWLRTEYGTLIVEIDDEQVEARLKSDGIAVIDKRSHRVWQINTGTKKPEPLPEGEYRFDAPDELMITDDQGLEITAKEFKLLDANKQLRIRVSMASTETQEATKSSDPYEREIAAAKWVESVGGIIHEGNPFGRAMTPGEVAKKPGSLNFIELSGLGEINDIGKNLANLPNLQVLFATDTSLNSDDLAQIVTNRNIYWVHFRGTRLKSQDFRLLSALPRLNSLGLDWSQVDDNWEFMKDIPWLPEVQLDASEPPQLDELCKHQQLDTIWLGFDYAKSQTTESELVPIAEKALRQNSRLRIGINGKIVGTDPVRELAKKLSDEGWRLSGVHSNWKDPWDSKNEDAWSGDDWFHVRSIEAPDNLRLTAELLESLPALGHAFDSLRFSGATNSERLPGYLRSRVVNRLVLNDSDLNDATLRRIAEMSGVNELEIVHTSVSTAGVEAFRRLWPNCKLTHTALAFDPSLPNSSIIEAHESLLVASDASDEYELAFSLKRESGNEGALLVQIPVRDTRVTVVLAGYAKTRSGLSLIDGKQAHVNESSVVGDPFTDGNVHRVTIRVTKPLISVAVDGATLLEWKGDLSRLSSFESFSEPGVHIISGEDTRFQISDWSLQNFAEYQWPSDQPDPGLVPLSPEQATELQDEWANHLGVEVEITNSISMKFRVIPPGEFLMGTSQDEMDQFQARVSGQDGDLRWFKQQLLREIPQHHVVLTKPFQIGVHEVTRGQYRAFVEATGYKTDAEKDGMGGFSTAKNPNGVQSIDYLWSADECDRQPARLLRSIAESG</sequence>
<dbReference type="GO" id="GO:0005524">
    <property type="term" value="F:ATP binding"/>
    <property type="evidence" value="ECO:0007669"/>
    <property type="project" value="UniProtKB-UniRule"/>
</dbReference>
<dbReference type="InterPro" id="IPR032675">
    <property type="entry name" value="LRR_dom_sf"/>
</dbReference>
<dbReference type="PANTHER" id="PTHR43289:SF34">
    <property type="entry name" value="SERINE_THREONINE-PROTEIN KINASE YBDM-RELATED"/>
    <property type="match status" value="1"/>
</dbReference>
<evidence type="ECO:0000313" key="8">
    <source>
        <dbReference type="Proteomes" id="UP000320176"/>
    </source>
</evidence>
<dbReference type="Gene3D" id="3.80.10.10">
    <property type="entry name" value="Ribonuclease Inhibitor"/>
    <property type="match status" value="1"/>
</dbReference>
<protein>
    <submittedName>
        <fullName evidence="7">Serine/threonine-protein kinase PrkC</fullName>
        <ecNumber evidence="7">2.7.11.1</ecNumber>
    </submittedName>
</protein>
<dbReference type="CDD" id="cd14014">
    <property type="entry name" value="STKc_PknB_like"/>
    <property type="match status" value="1"/>
</dbReference>
<dbReference type="RefSeq" id="WP_231742807.1">
    <property type="nucleotide sequence ID" value="NZ_CP151726.1"/>
</dbReference>
<gene>
    <name evidence="7" type="primary">prkC_44</name>
    <name evidence="7" type="ORF">Pla52n_65790</name>
</gene>
<evidence type="ECO:0000256" key="4">
    <source>
        <dbReference type="ARBA" id="ARBA00022840"/>
    </source>
</evidence>
<evidence type="ECO:0000259" key="6">
    <source>
        <dbReference type="PROSITE" id="PS50011"/>
    </source>
</evidence>
<dbReference type="PANTHER" id="PTHR43289">
    <property type="entry name" value="MITOGEN-ACTIVATED PROTEIN KINASE KINASE KINASE 20-RELATED"/>
    <property type="match status" value="1"/>
</dbReference>
<feature type="domain" description="Protein kinase" evidence="6">
    <location>
        <begin position="135"/>
        <end position="410"/>
    </location>
</feature>
<dbReference type="InterPro" id="IPR017441">
    <property type="entry name" value="Protein_kinase_ATP_BS"/>
</dbReference>
<dbReference type="InterPro" id="IPR016187">
    <property type="entry name" value="CTDL_fold"/>
</dbReference>
<feature type="binding site" evidence="5">
    <location>
        <position position="164"/>
    </location>
    <ligand>
        <name>ATP</name>
        <dbReference type="ChEBI" id="CHEBI:30616"/>
    </ligand>
</feature>
<keyword evidence="1 7" id="KW-0808">Transferase</keyword>
<dbReference type="EMBL" id="SJPN01000015">
    <property type="protein sequence ID" value="TWT91588.1"/>
    <property type="molecule type" value="Genomic_DNA"/>
</dbReference>
<evidence type="ECO:0000256" key="1">
    <source>
        <dbReference type="ARBA" id="ARBA00022679"/>
    </source>
</evidence>
<evidence type="ECO:0000313" key="7">
    <source>
        <dbReference type="EMBL" id="TWT91588.1"/>
    </source>
</evidence>
<dbReference type="InterPro" id="IPR005532">
    <property type="entry name" value="SUMF_dom"/>
</dbReference>
<accession>A0A5C5ZX85</accession>
<name>A0A5C5ZX85_9BACT</name>